<sequence length="494" mass="55546">MATPCQTCGDGGFPEALIFCQECQAYAVHRYCLHVLPATFDEYVVWLCEDCGPEVEKSSFLGKFSRDRENDSGNFGSVKVKKRNRVHKWKKKSKRKVYPCTLTKSRVLDEKDQEIVREENSEKDQEIVRQNRMDESGFDEVVESHGSESSQLDVHDCQLLEMNCRKDGKKDDRHGRQHHPNEGNFHEEAERLKTQNSPVAIPLEVICSEHVEIDQKVGRWNGLHEECFSEEAARLNGSGFNEGSESPETKNTRLDRCDSHPLDVDPLKDGENNCILGRQNNLDEGSSCEEAEPCITNDRQLVVSYSPNIVVHAQPIKDPIWRGSLSLVEKKFGTVSGLVAHVSSIACAKVIEEAKSLPALLSPELLPRAAVWPKGFAKSGPNDNSIALYFFPDSERNEKVFDSLVNDMISKELAMRVDVQNAELLIFTSRILPMEFWRFQAKFYLWGVFKGKQTSKAAVNAISGEEKGPMKALAWDRRSPVSPLSDGSYGCGSM</sequence>
<organism evidence="1 2">
    <name type="scientific">Manihot esculenta</name>
    <name type="common">Cassava</name>
    <name type="synonym">Jatropha manihot</name>
    <dbReference type="NCBI Taxonomy" id="3983"/>
    <lineage>
        <taxon>Eukaryota</taxon>
        <taxon>Viridiplantae</taxon>
        <taxon>Streptophyta</taxon>
        <taxon>Embryophyta</taxon>
        <taxon>Tracheophyta</taxon>
        <taxon>Spermatophyta</taxon>
        <taxon>Magnoliopsida</taxon>
        <taxon>eudicotyledons</taxon>
        <taxon>Gunneridae</taxon>
        <taxon>Pentapetalae</taxon>
        <taxon>rosids</taxon>
        <taxon>fabids</taxon>
        <taxon>Malpighiales</taxon>
        <taxon>Euphorbiaceae</taxon>
        <taxon>Crotonoideae</taxon>
        <taxon>Manihoteae</taxon>
        <taxon>Manihot</taxon>
    </lineage>
</organism>
<protein>
    <submittedName>
        <fullName evidence="1">Uncharacterized protein</fullName>
    </submittedName>
</protein>
<accession>A0ACB7FZ62</accession>
<dbReference type="EMBL" id="CM004404">
    <property type="protein sequence ID" value="KAG8633289.1"/>
    <property type="molecule type" value="Genomic_DNA"/>
</dbReference>
<comment type="caution">
    <text evidence="1">The sequence shown here is derived from an EMBL/GenBank/DDBJ whole genome shotgun (WGS) entry which is preliminary data.</text>
</comment>
<evidence type="ECO:0000313" key="2">
    <source>
        <dbReference type="Proteomes" id="UP000091857"/>
    </source>
</evidence>
<evidence type="ECO:0000313" key="1">
    <source>
        <dbReference type="EMBL" id="KAG8633289.1"/>
    </source>
</evidence>
<reference evidence="2" key="1">
    <citation type="journal article" date="2016" name="Nat. Biotechnol.">
        <title>Sequencing wild and cultivated cassava and related species reveals extensive interspecific hybridization and genetic diversity.</title>
        <authorList>
            <person name="Bredeson J.V."/>
            <person name="Lyons J.B."/>
            <person name="Prochnik S.E."/>
            <person name="Wu G.A."/>
            <person name="Ha C.M."/>
            <person name="Edsinger-Gonzales E."/>
            <person name="Grimwood J."/>
            <person name="Schmutz J."/>
            <person name="Rabbi I.Y."/>
            <person name="Egesi C."/>
            <person name="Nauluvula P."/>
            <person name="Lebot V."/>
            <person name="Ndunguru J."/>
            <person name="Mkamilo G."/>
            <person name="Bart R.S."/>
            <person name="Setter T.L."/>
            <person name="Gleadow R.M."/>
            <person name="Kulakow P."/>
            <person name="Ferguson M.E."/>
            <person name="Rounsley S."/>
            <person name="Rokhsar D.S."/>
        </authorList>
    </citation>
    <scope>NUCLEOTIDE SEQUENCE [LARGE SCALE GENOMIC DNA]</scope>
    <source>
        <strain evidence="2">cv. AM560-2</strain>
    </source>
</reference>
<dbReference type="Proteomes" id="UP000091857">
    <property type="component" value="Chromosome 18"/>
</dbReference>
<gene>
    <name evidence="1" type="ORF">MANES_18G089400v8</name>
</gene>
<proteinExistence type="predicted"/>
<keyword evidence="2" id="KW-1185">Reference proteome</keyword>
<name>A0ACB7FZ62_MANES</name>